<keyword evidence="3" id="KW-1185">Reference proteome</keyword>
<feature type="compositionally biased region" description="Polar residues" evidence="1">
    <location>
        <begin position="219"/>
        <end position="232"/>
    </location>
</feature>
<dbReference type="Proteomes" id="UP000076837">
    <property type="component" value="Unassembled WGS sequence"/>
</dbReference>
<accession>A0A162YTE3</accession>
<feature type="region of interest" description="Disordered" evidence="1">
    <location>
        <begin position="155"/>
        <end position="175"/>
    </location>
</feature>
<feature type="region of interest" description="Disordered" evidence="1">
    <location>
        <begin position="280"/>
        <end position="316"/>
    </location>
</feature>
<feature type="region of interest" description="Disordered" evidence="1">
    <location>
        <begin position="208"/>
        <end position="234"/>
    </location>
</feature>
<dbReference type="OrthoDB" id="3678410at2759"/>
<comment type="caution">
    <text evidence="2">The sequence shown here is derived from an EMBL/GenBank/DDBJ whole genome shotgun (WGS) entry which is preliminary data.</text>
</comment>
<reference evidence="2 3" key="1">
    <citation type="journal article" date="2016" name="Sci. Rep.">
        <title>Draft genome sequencing and secretome analysis of fungal phytopathogen Ascochyta rabiei provides insight into the necrotrophic effector repertoire.</title>
        <authorList>
            <person name="Verma S."/>
            <person name="Gazara R.K."/>
            <person name="Nizam S."/>
            <person name="Parween S."/>
            <person name="Chattopadhyay D."/>
            <person name="Verma P.K."/>
        </authorList>
    </citation>
    <scope>NUCLEOTIDE SEQUENCE [LARGE SCALE GENOMIC DNA]</scope>
    <source>
        <strain evidence="2 3">ArDII</strain>
    </source>
</reference>
<organism evidence="2 3">
    <name type="scientific">Didymella rabiei</name>
    <name type="common">Chickpea ascochyta blight fungus</name>
    <name type="synonym">Mycosphaerella rabiei</name>
    <dbReference type="NCBI Taxonomy" id="5454"/>
    <lineage>
        <taxon>Eukaryota</taxon>
        <taxon>Fungi</taxon>
        <taxon>Dikarya</taxon>
        <taxon>Ascomycota</taxon>
        <taxon>Pezizomycotina</taxon>
        <taxon>Dothideomycetes</taxon>
        <taxon>Pleosporomycetidae</taxon>
        <taxon>Pleosporales</taxon>
        <taxon>Pleosporineae</taxon>
        <taxon>Didymellaceae</taxon>
        <taxon>Ascochyta</taxon>
    </lineage>
</organism>
<proteinExistence type="predicted"/>
<protein>
    <submittedName>
        <fullName evidence="2">Uncharacterized protein</fullName>
    </submittedName>
</protein>
<gene>
    <name evidence="2" type="ORF">ST47_g8622</name>
</gene>
<sequence>MFGIGPMLPVIPAVENVERSSKKVWKRKNRHDQGTDSHELAVIRLPSTIKTETTLIEFDEEFAVKQPERVPHHQRDLSLTVHWRQEDLERMARELNDGVISDLDLSLFVFWVKAKHGNYLYAKELIRELALDQGYNIDRISNVRVRKLLQEVHDARPRSVPGKGPSLQLSATDGSRQDWRRSLATVLTPVTARGKVWFAAVGESAKTRSNKLNTRDPQHTSTWDSSFQNQTWPPDMRTIDNIRAVTSPLTARMDSLPPSLRLERERVVQEAARVSIISNDTVDYPPNTPDRPAPLSVKSRGSRASSATPLPNAILRSVSTPVRTQPRGELVPLSPVRADVMMGDTETLSFVSSFSTTHSTLFTDKLNSSKAKHHGTNKRYMYKNADDHHHRGPFQLDASDAASESGYGTFSSLMRKDKDRASGGLSYDGVIIGDGSFDALESYIGTEDEEDDDCSILESTSTLSELQAQTQYRYAVERPIVESVIAESVPTPSQRHVTAEARHKSRVSNVLSPGINFHRPLPLRSYESEATMFPTANARANSGHNRATSVTSIIASRRATTETMPLPPLHSSVQPHDNANLDEQQGCERGNSHTKISDQVGEERVSVSQCSSNASTLAAFPIPPMENPVGELPMLVSRAMSQLHTTASQLSVAPALLDDTYRAIIKVNMDALLQRTRARGEQLQVVEWDKLSSFERAWREMNNLVLVTVYGRNDIVLSNRDVKYIDCVSRELRGGANNDVPFDWVRRMFEGDIQ</sequence>
<dbReference type="AlphaFoldDB" id="A0A162YTE3"/>
<name>A0A162YTE3_DIDRA</name>
<evidence type="ECO:0000313" key="3">
    <source>
        <dbReference type="Proteomes" id="UP000076837"/>
    </source>
</evidence>
<evidence type="ECO:0000313" key="2">
    <source>
        <dbReference type="EMBL" id="KZM20218.1"/>
    </source>
</evidence>
<dbReference type="EMBL" id="JYNV01000283">
    <property type="protein sequence ID" value="KZM20218.1"/>
    <property type="molecule type" value="Genomic_DNA"/>
</dbReference>
<evidence type="ECO:0000256" key="1">
    <source>
        <dbReference type="SAM" id="MobiDB-lite"/>
    </source>
</evidence>